<dbReference type="PANTHER" id="PTHR42718">
    <property type="entry name" value="MAJOR FACILITATOR SUPERFAMILY MULTIDRUG TRANSPORTER MFSC"/>
    <property type="match status" value="1"/>
</dbReference>
<feature type="transmembrane region" description="Helical" evidence="6">
    <location>
        <begin position="423"/>
        <end position="445"/>
    </location>
</feature>
<feature type="transmembrane region" description="Helical" evidence="6">
    <location>
        <begin position="355"/>
        <end position="378"/>
    </location>
</feature>
<feature type="transmembrane region" description="Helical" evidence="6">
    <location>
        <begin position="224"/>
        <end position="241"/>
    </location>
</feature>
<evidence type="ECO:0000256" key="1">
    <source>
        <dbReference type="ARBA" id="ARBA00004141"/>
    </source>
</evidence>
<reference evidence="8 9" key="1">
    <citation type="submission" date="2019-07" db="EMBL/GenBank/DDBJ databases">
        <title>Sphingomonas solaris sp. nov., isolated from a solar panel from Boston, Massachusetts.</title>
        <authorList>
            <person name="Tanner K."/>
            <person name="Pascual J."/>
            <person name="Mancuso C."/>
            <person name="Pereto J."/>
            <person name="Khalil A."/>
            <person name="Vilanova C."/>
        </authorList>
    </citation>
    <scope>NUCLEOTIDE SEQUENCE [LARGE SCALE GENOMIC DNA]</scope>
    <source>
        <strain evidence="8 9">R4DWN</strain>
    </source>
</reference>
<dbReference type="SUPFAM" id="SSF103473">
    <property type="entry name" value="MFS general substrate transporter"/>
    <property type="match status" value="1"/>
</dbReference>
<proteinExistence type="predicted"/>
<evidence type="ECO:0000313" key="9">
    <source>
        <dbReference type="Proteomes" id="UP000318681"/>
    </source>
</evidence>
<dbReference type="RefSeq" id="WP_145148910.1">
    <property type="nucleotide sequence ID" value="NZ_VNIM01000014.1"/>
</dbReference>
<feature type="transmembrane region" description="Helical" evidence="6">
    <location>
        <begin position="331"/>
        <end position="349"/>
    </location>
</feature>
<dbReference type="Gene3D" id="1.20.1250.20">
    <property type="entry name" value="MFS general substrate transporter like domains"/>
    <property type="match status" value="1"/>
</dbReference>
<accession>A0A558R9E7</accession>
<keyword evidence="3 6" id="KW-0812">Transmembrane</keyword>
<dbReference type="InterPro" id="IPR036259">
    <property type="entry name" value="MFS_trans_sf"/>
</dbReference>
<organism evidence="8 9">
    <name type="scientific">Alterirhizorhabdus solaris</name>
    <dbReference type="NCBI Taxonomy" id="2529389"/>
    <lineage>
        <taxon>Bacteria</taxon>
        <taxon>Pseudomonadati</taxon>
        <taxon>Pseudomonadota</taxon>
        <taxon>Alphaproteobacteria</taxon>
        <taxon>Sphingomonadales</taxon>
        <taxon>Rhizorhabdaceae</taxon>
        <taxon>Alterirhizorhabdus</taxon>
    </lineage>
</organism>
<evidence type="ECO:0000256" key="2">
    <source>
        <dbReference type="ARBA" id="ARBA00022448"/>
    </source>
</evidence>
<feature type="transmembrane region" description="Helical" evidence="6">
    <location>
        <begin position="40"/>
        <end position="66"/>
    </location>
</feature>
<dbReference type="GO" id="GO:0022857">
    <property type="term" value="F:transmembrane transporter activity"/>
    <property type="evidence" value="ECO:0007669"/>
    <property type="project" value="InterPro"/>
</dbReference>
<dbReference type="InterPro" id="IPR020846">
    <property type="entry name" value="MFS_dom"/>
</dbReference>
<evidence type="ECO:0000259" key="7">
    <source>
        <dbReference type="PROSITE" id="PS50850"/>
    </source>
</evidence>
<feature type="transmembrane region" description="Helical" evidence="6">
    <location>
        <begin position="164"/>
        <end position="182"/>
    </location>
</feature>
<dbReference type="InterPro" id="IPR011701">
    <property type="entry name" value="MFS"/>
</dbReference>
<dbReference type="CDD" id="cd17321">
    <property type="entry name" value="MFS_MMR_MDR_like"/>
    <property type="match status" value="1"/>
</dbReference>
<feature type="transmembrane region" description="Helical" evidence="6">
    <location>
        <begin position="297"/>
        <end position="319"/>
    </location>
</feature>
<dbReference type="Pfam" id="PF07690">
    <property type="entry name" value="MFS_1"/>
    <property type="match status" value="1"/>
</dbReference>
<evidence type="ECO:0000256" key="4">
    <source>
        <dbReference type="ARBA" id="ARBA00022989"/>
    </source>
</evidence>
<keyword evidence="9" id="KW-1185">Reference proteome</keyword>
<feature type="transmembrane region" description="Helical" evidence="6">
    <location>
        <begin position="78"/>
        <end position="97"/>
    </location>
</feature>
<feature type="transmembrane region" description="Helical" evidence="6">
    <location>
        <begin position="136"/>
        <end position="158"/>
    </location>
</feature>
<evidence type="ECO:0000313" key="8">
    <source>
        <dbReference type="EMBL" id="TVV76011.1"/>
    </source>
</evidence>
<keyword evidence="5 6" id="KW-0472">Membrane</keyword>
<protein>
    <submittedName>
        <fullName evidence="8">MFS transporter</fullName>
    </submittedName>
</protein>
<gene>
    <name evidence="8" type="ORF">FOY91_05370</name>
</gene>
<comment type="subcellular location">
    <subcellularLocation>
        <location evidence="1">Membrane</location>
        <topology evidence="1">Multi-pass membrane protein</topology>
    </subcellularLocation>
</comment>
<dbReference type="Proteomes" id="UP000318681">
    <property type="component" value="Unassembled WGS sequence"/>
</dbReference>
<dbReference type="GO" id="GO:0016020">
    <property type="term" value="C:membrane"/>
    <property type="evidence" value="ECO:0007669"/>
    <property type="project" value="UniProtKB-SubCell"/>
</dbReference>
<dbReference type="Gene3D" id="1.20.1720.10">
    <property type="entry name" value="Multidrug resistance protein D"/>
    <property type="match status" value="1"/>
</dbReference>
<sequence length="455" mass="46413">MTGLPLPRRYLAILAVSAGNALVTMDSSIATVALPSIARALAVPASSVLLVVTVYQLVLVMTLLPFSNLGERFGLRRLYQGGLALFTVATVLCFFAKSLPFLLVVRAAQALGAAAALSVSPGLVRQIYPQSQLGRGLSLNTLVVTSASALAPTIGGVVLGLAPWPWVFASAVPFAALSLLFGRNLPAASPRSDPFDVLGAVLCAATLGLTIAGLETAVHGDSPVVSAAIVVAGLAIGVVFVRRELGEPRPIIPVDLLAQPALALSLAGSFAASLGSMLLMLSLPFRLQQQYGFSPGAVGAVLAPWPLTMMVVAPIAGALSDRYPPRAMGAIGMAIATTALVLIAFLPAHPDFFDIAWRMVLCGMGYGLFLSPNARLVIGAAPIERAASAGGMVATNRLIAQTMGATLVAALLSHGLGSGPLPPLIGAGLALLAGLCSLAHVAPVGRVPAEVAERL</sequence>
<name>A0A558R9E7_9SPHN</name>
<feature type="domain" description="Major facilitator superfamily (MFS) profile" evidence="7">
    <location>
        <begin position="12"/>
        <end position="445"/>
    </location>
</feature>
<comment type="caution">
    <text evidence="8">The sequence shown here is derived from an EMBL/GenBank/DDBJ whole genome shotgun (WGS) entry which is preliminary data.</text>
</comment>
<feature type="transmembrane region" description="Helical" evidence="6">
    <location>
        <begin position="12"/>
        <end position="34"/>
    </location>
</feature>
<evidence type="ECO:0000256" key="6">
    <source>
        <dbReference type="SAM" id="Phobius"/>
    </source>
</evidence>
<feature type="transmembrane region" description="Helical" evidence="6">
    <location>
        <begin position="398"/>
        <end position="417"/>
    </location>
</feature>
<keyword evidence="2" id="KW-0813">Transport</keyword>
<evidence type="ECO:0000256" key="3">
    <source>
        <dbReference type="ARBA" id="ARBA00022692"/>
    </source>
</evidence>
<dbReference type="PROSITE" id="PS50850">
    <property type="entry name" value="MFS"/>
    <property type="match status" value="1"/>
</dbReference>
<dbReference type="AlphaFoldDB" id="A0A558R9E7"/>
<dbReference type="OrthoDB" id="9812221at2"/>
<evidence type="ECO:0000256" key="5">
    <source>
        <dbReference type="ARBA" id="ARBA00023136"/>
    </source>
</evidence>
<dbReference type="PANTHER" id="PTHR42718:SF9">
    <property type="entry name" value="MAJOR FACILITATOR SUPERFAMILY MULTIDRUG TRANSPORTER MFSC"/>
    <property type="match status" value="1"/>
</dbReference>
<keyword evidence="4 6" id="KW-1133">Transmembrane helix</keyword>
<feature type="transmembrane region" description="Helical" evidence="6">
    <location>
        <begin position="262"/>
        <end position="285"/>
    </location>
</feature>
<feature type="transmembrane region" description="Helical" evidence="6">
    <location>
        <begin position="194"/>
        <end position="212"/>
    </location>
</feature>
<dbReference type="EMBL" id="VNIM01000014">
    <property type="protein sequence ID" value="TVV76011.1"/>
    <property type="molecule type" value="Genomic_DNA"/>
</dbReference>